<reference evidence="4" key="2">
    <citation type="submission" date="2025-08" db="UniProtKB">
        <authorList>
            <consortium name="Ensembl"/>
        </authorList>
    </citation>
    <scope>IDENTIFICATION</scope>
</reference>
<evidence type="ECO:0008006" key="6">
    <source>
        <dbReference type="Google" id="ProtNLM"/>
    </source>
</evidence>
<feature type="region of interest" description="Disordered" evidence="2">
    <location>
        <begin position="152"/>
        <end position="191"/>
    </location>
</feature>
<dbReference type="PANTHER" id="PTHR15715">
    <property type="entry name" value="CENTROSOMAL PROTEIN OF 170 KDA"/>
    <property type="match status" value="1"/>
</dbReference>
<dbReference type="GeneID" id="113167550"/>
<reference evidence="4" key="3">
    <citation type="submission" date="2025-09" db="UniProtKB">
        <authorList>
            <consortium name="Ensembl"/>
        </authorList>
    </citation>
    <scope>IDENTIFICATION</scope>
</reference>
<feature type="coiled-coil region" evidence="1">
    <location>
        <begin position="246"/>
        <end position="304"/>
    </location>
</feature>
<dbReference type="InParanoid" id="A0A3Q1J721"/>
<keyword evidence="3" id="KW-1133">Transmembrane helix</keyword>
<feature type="region of interest" description="Disordered" evidence="2">
    <location>
        <begin position="74"/>
        <end position="103"/>
    </location>
</feature>
<feature type="transmembrane region" description="Helical" evidence="3">
    <location>
        <begin position="535"/>
        <end position="556"/>
    </location>
</feature>
<dbReference type="PANTHER" id="PTHR15715:SF21">
    <property type="entry name" value="TRAF3-INTERACTING JNK-ACTIVATING MODULATOR"/>
    <property type="match status" value="1"/>
</dbReference>
<dbReference type="RefSeq" id="XP_026224058.1">
    <property type="nucleotide sequence ID" value="XM_026368273.1"/>
</dbReference>
<accession>A0A3Q1J721</accession>
<keyword evidence="3" id="KW-0472">Membrane</keyword>
<dbReference type="InterPro" id="IPR051176">
    <property type="entry name" value="Cent_Immune-Sig_Mod"/>
</dbReference>
<organism evidence="4 5">
    <name type="scientific">Anabas testudineus</name>
    <name type="common">Climbing perch</name>
    <name type="synonym">Anthias testudineus</name>
    <dbReference type="NCBI Taxonomy" id="64144"/>
    <lineage>
        <taxon>Eukaryota</taxon>
        <taxon>Metazoa</taxon>
        <taxon>Chordata</taxon>
        <taxon>Craniata</taxon>
        <taxon>Vertebrata</taxon>
        <taxon>Euteleostomi</taxon>
        <taxon>Actinopterygii</taxon>
        <taxon>Neopterygii</taxon>
        <taxon>Teleostei</taxon>
        <taxon>Neoteleostei</taxon>
        <taxon>Acanthomorphata</taxon>
        <taxon>Anabantaria</taxon>
        <taxon>Anabantiformes</taxon>
        <taxon>Anabantoidei</taxon>
        <taxon>Anabantidae</taxon>
        <taxon>Anabas</taxon>
    </lineage>
</organism>
<feature type="compositionally biased region" description="Basic and acidic residues" evidence="2">
    <location>
        <begin position="172"/>
        <end position="185"/>
    </location>
</feature>
<dbReference type="Ensembl" id="ENSATET00000027527.3">
    <property type="protein sequence ID" value="ENSATEP00000027099.1"/>
    <property type="gene ID" value="ENSATEG00000018749.3"/>
</dbReference>
<evidence type="ECO:0000256" key="1">
    <source>
        <dbReference type="SAM" id="Coils"/>
    </source>
</evidence>
<dbReference type="STRING" id="64144.ENSATEP00000027099"/>
<dbReference type="GeneTree" id="ENSGT00940000160260"/>
<feature type="coiled-coil region" evidence="1">
    <location>
        <begin position="491"/>
        <end position="525"/>
    </location>
</feature>
<dbReference type="OMA" id="KEKEWDF"/>
<dbReference type="AlphaFoldDB" id="A0A3Q1J721"/>
<feature type="compositionally biased region" description="Low complexity" evidence="2">
    <location>
        <begin position="83"/>
        <end position="93"/>
    </location>
</feature>
<name>A0A3Q1J721_ANATE</name>
<evidence type="ECO:0000313" key="4">
    <source>
        <dbReference type="Ensembl" id="ENSATEP00000027099.1"/>
    </source>
</evidence>
<dbReference type="OrthoDB" id="8886722at2759"/>
<protein>
    <recommendedName>
        <fullName evidence="6">TRAF3 interacting protein 3</fullName>
    </recommendedName>
</protein>
<keyword evidence="5" id="KW-1185">Reference proteome</keyword>
<feature type="coiled-coil region" evidence="1">
    <location>
        <begin position="332"/>
        <end position="394"/>
    </location>
</feature>
<feature type="compositionally biased region" description="Polar residues" evidence="2">
    <location>
        <begin position="161"/>
        <end position="171"/>
    </location>
</feature>
<evidence type="ECO:0000313" key="5">
    <source>
        <dbReference type="Proteomes" id="UP000265040"/>
    </source>
</evidence>
<reference evidence="4" key="1">
    <citation type="submission" date="2021-04" db="EMBL/GenBank/DDBJ databases">
        <authorList>
            <consortium name="Wellcome Sanger Institute Data Sharing"/>
        </authorList>
    </citation>
    <scope>NUCLEOTIDE SEQUENCE [LARGE SCALE GENOMIC DNA]</scope>
</reference>
<dbReference type="CDD" id="cd21912">
    <property type="entry name" value="CC1_T3JAM"/>
    <property type="match status" value="1"/>
</dbReference>
<keyword evidence="1" id="KW-0175">Coiled coil</keyword>
<proteinExistence type="predicted"/>
<sequence>MDVLAVGGIQLSPLREFDRIVEIRAEKHEHLRGRNNVTSCRSPTRELNTKQIKNELKEKRHLEFLRRRSVSPELCGSNSVNQSTKSKASAKTFSTKHRNLPSKSETLHTNVQSTLTANGHRVMILTPNSSKSDAPSTSKWASLWSEQVTLMKQEKGHTKKQASTSTSGTKDSNQHRTISTDRRENSINAQRAGIKTFLQPERIYQKVSVHTENILQKKTLREAGVQTEFGLVTVKESDVQRLADYLQEALWREEAMKKKLAALQESTSNLMNSSNKIWTARCSEDLLRNKIKALEAQLQVCLQKFPKDGVKKLIMQMEKQKLIYEEKALVSLQRATQEKTEALSMAETLQAALITSKAETLRWQSLYEELKLNSEQLREKQQLSNEQLQQLHSQVELSRARETELGEEVLSLRQDKQELQYNICLLEEDNQILREEIQNLRDGTNESQDFVIQECLTSQEVEPQLTVRRDPQVEEQLRLTQEKLCLKEKECEELQTELHAMEQECQSSQARLTQCRDELRQLSHRRRRTRLCGSWLKVCVFFLILLAVAGVVMLWMRHPPFREQVEDLYSDIETRIEDYLMEMASPQHSGCFRPI</sequence>
<keyword evidence="3" id="KW-0812">Transmembrane</keyword>
<dbReference type="Proteomes" id="UP000265040">
    <property type="component" value="Chromosome 7"/>
</dbReference>
<evidence type="ECO:0000256" key="2">
    <source>
        <dbReference type="SAM" id="MobiDB-lite"/>
    </source>
</evidence>
<evidence type="ECO:0000256" key="3">
    <source>
        <dbReference type="SAM" id="Phobius"/>
    </source>
</evidence>